<reference evidence="11" key="3">
    <citation type="submission" date="2025-09" db="UniProtKB">
        <authorList>
            <consortium name="Ensembl"/>
        </authorList>
    </citation>
    <scope>IDENTIFICATION</scope>
</reference>
<dbReference type="GO" id="GO:0046872">
    <property type="term" value="F:metal ion binding"/>
    <property type="evidence" value="ECO:0007669"/>
    <property type="project" value="UniProtKB-KW"/>
</dbReference>
<dbReference type="FunFam" id="3.90.260.10:FF:000001">
    <property type="entry name" value="Protein-glutamine gamma-glutamyltransferase 2"/>
    <property type="match status" value="1"/>
</dbReference>
<dbReference type="Pfam" id="PF00927">
    <property type="entry name" value="Transglut_C"/>
    <property type="match status" value="2"/>
</dbReference>
<evidence type="ECO:0000256" key="3">
    <source>
        <dbReference type="ARBA" id="ARBA00022723"/>
    </source>
</evidence>
<organism evidence="11 12">
    <name type="scientific">Salarias fasciatus</name>
    <name type="common">Jewelled blenny</name>
    <name type="synonym">Blennius fasciatus</name>
    <dbReference type="NCBI Taxonomy" id="181472"/>
    <lineage>
        <taxon>Eukaryota</taxon>
        <taxon>Metazoa</taxon>
        <taxon>Chordata</taxon>
        <taxon>Craniata</taxon>
        <taxon>Vertebrata</taxon>
        <taxon>Euteleostomi</taxon>
        <taxon>Actinopterygii</taxon>
        <taxon>Neopterygii</taxon>
        <taxon>Teleostei</taxon>
        <taxon>Neoteleostei</taxon>
        <taxon>Acanthomorphata</taxon>
        <taxon>Ovalentaria</taxon>
        <taxon>Blenniimorphae</taxon>
        <taxon>Blenniiformes</taxon>
        <taxon>Blennioidei</taxon>
        <taxon>Blenniidae</taxon>
        <taxon>Salariinae</taxon>
        <taxon>Salarias</taxon>
    </lineage>
</organism>
<evidence type="ECO:0000256" key="6">
    <source>
        <dbReference type="ARBA" id="ARBA00024222"/>
    </source>
</evidence>
<dbReference type="InterPro" id="IPR036985">
    <property type="entry name" value="Transglutaminase-like_sf"/>
</dbReference>
<name>A0A672HPA3_SALFA</name>
<sequence>MATESRPTFLKNVYLHTESNNMAHHTEEIAVDKLIVRRGKQFIATIRLNEAFNPFLNPLTITAQTGDKPSEDLGTKSSFNIPPGAGASSSAKVVWKGELHRYSPVRRGVLLVMITPPANCPIGKYKLLVKYKGEETDLADLVVLFNPWCPDDAVYLPFERKIKEYVLNEQGVIFRGSARSIMSLDWDFGQFEDDMVDICMKILDSNLHHKEDPARDVASRGDPGYVGRVISAMINSQDDQGILEGNWSGYYGDGRSPTHWSGSHPILSRWYKRGGTPVKYGQCWVFAGVMCSVMRLLGIPCRVITNFVSAHDVDRNLTIDTYYSAKGIEERPSPDSVWNFHVWVEGWFTRPDLSAHGDYGGWQVLDPTPQETSEGVYQCGPAPVKAIKKGETHLSYDLPFVFAEVNADCIDWLVFGEGENAIMKVFSDTKRVGQNISTKTVGSKHRRDVTDTYKFKEGTAKEREVFRYAMTRDYSLVEEWDEEDEEDTEDEMDTPVTVPVDLTPPPELTLGFEEETQPINGKDVKMKLVINSKSTDPREFTINISVQAMKYNGVPTVNIQSEKFIKTLLPGQELTVPIVIPYSVYGKHMVRSESMKIDAIVTEKDVPENTYLAECDVVLLDPDMKLEVSGEFKLFRKSSVDVIFENPVEETLTNCTLTVSGTGLLRDEFNCDLPNLRPNQRVRVKVFFVPYKRGEKTLLADFDCSHFRDIKASAAINVII</sequence>
<dbReference type="Pfam" id="PF01841">
    <property type="entry name" value="Transglut_core"/>
    <property type="match status" value="1"/>
</dbReference>
<dbReference type="InterPro" id="IPR023608">
    <property type="entry name" value="Transglutaminase_animal"/>
</dbReference>
<proteinExistence type="inferred from homology"/>
<keyword evidence="2" id="KW-0808">Transferase</keyword>
<dbReference type="Proteomes" id="UP000472267">
    <property type="component" value="Chromosome 5"/>
</dbReference>
<dbReference type="EC" id="2.3.2.13" evidence="6"/>
<dbReference type="AlphaFoldDB" id="A0A672HPA3"/>
<feature type="active site" evidence="7">
    <location>
        <position position="366"/>
    </location>
</feature>
<dbReference type="InParanoid" id="A0A672HPA3"/>
<dbReference type="GO" id="GO:0007399">
    <property type="term" value="P:nervous system development"/>
    <property type="evidence" value="ECO:0007669"/>
    <property type="project" value="UniProtKB-ARBA"/>
</dbReference>
<keyword evidence="3 8" id="KW-0479">Metal-binding</keyword>
<reference evidence="11" key="2">
    <citation type="submission" date="2025-08" db="UniProtKB">
        <authorList>
            <consortium name="Ensembl"/>
        </authorList>
    </citation>
    <scope>IDENTIFICATION</scope>
</reference>
<reference evidence="11" key="1">
    <citation type="submission" date="2019-06" db="EMBL/GenBank/DDBJ databases">
        <authorList>
            <consortium name="Wellcome Sanger Institute Data Sharing"/>
        </authorList>
    </citation>
    <scope>NUCLEOTIDE SEQUENCE [LARGE SCALE GENOMIC DNA]</scope>
</reference>
<comment type="cofactor">
    <cofactor evidence="8">
        <name>Ca(2+)</name>
        <dbReference type="ChEBI" id="CHEBI:29108"/>
    </cofactor>
    <text evidence="8">Binds 1 Ca(2+) ion per subunit.</text>
</comment>
<evidence type="ECO:0000256" key="1">
    <source>
        <dbReference type="ARBA" id="ARBA00005968"/>
    </source>
</evidence>
<dbReference type="SUPFAM" id="SSF54001">
    <property type="entry name" value="Cysteine proteinases"/>
    <property type="match status" value="1"/>
</dbReference>
<dbReference type="InterPro" id="IPR002931">
    <property type="entry name" value="Transglutaminase-like"/>
</dbReference>
<dbReference type="InterPro" id="IPR008958">
    <property type="entry name" value="Transglutaminase_C"/>
</dbReference>
<dbReference type="FunFam" id="2.60.40.10:FF:000090">
    <property type="entry name" value="Protein-glutamine gamma-glutamyltransferase 2"/>
    <property type="match status" value="1"/>
</dbReference>
<feature type="binding site" evidence="8">
    <location>
        <position position="408"/>
    </location>
    <ligand>
        <name>Ca(2+)</name>
        <dbReference type="ChEBI" id="CHEBI:29108"/>
    </ligand>
</feature>
<feature type="binding site" evidence="8">
    <location>
        <position position="406"/>
    </location>
    <ligand>
        <name>Ca(2+)</name>
        <dbReference type="ChEBI" id="CHEBI:29108"/>
    </ligand>
</feature>
<dbReference type="SMART" id="SM00460">
    <property type="entry name" value="TGc"/>
    <property type="match status" value="1"/>
</dbReference>
<evidence type="ECO:0000256" key="5">
    <source>
        <dbReference type="ARBA" id="ARBA00023315"/>
    </source>
</evidence>
<feature type="compositionally biased region" description="Acidic residues" evidence="9">
    <location>
        <begin position="479"/>
        <end position="493"/>
    </location>
</feature>
<keyword evidence="12" id="KW-1185">Reference proteome</keyword>
<dbReference type="OrthoDB" id="437511at2759"/>
<comment type="similarity">
    <text evidence="1">Belongs to the transglutaminase superfamily. Transglutaminase family.</text>
</comment>
<evidence type="ECO:0000259" key="10">
    <source>
        <dbReference type="SMART" id="SM00460"/>
    </source>
</evidence>
<evidence type="ECO:0000313" key="11">
    <source>
        <dbReference type="Ensembl" id="ENSSFAP00005031083.1"/>
    </source>
</evidence>
<dbReference type="SUPFAM" id="SSF81296">
    <property type="entry name" value="E set domains"/>
    <property type="match status" value="1"/>
</dbReference>
<dbReference type="PANTHER" id="PTHR11590">
    <property type="entry name" value="PROTEIN-GLUTAMINE GAMMA-GLUTAMYLTRANSFERASE"/>
    <property type="match status" value="1"/>
</dbReference>
<keyword evidence="4 8" id="KW-0106">Calcium</keyword>
<accession>A0A672HPA3</accession>
<dbReference type="InterPro" id="IPR038765">
    <property type="entry name" value="Papain-like_cys_pep_sf"/>
</dbReference>
<protein>
    <recommendedName>
        <fullName evidence="6">protein-glutamine gamma-glutamyltransferase</fullName>
        <ecNumber evidence="6">2.3.2.13</ecNumber>
    </recommendedName>
</protein>
<dbReference type="Ensembl" id="ENSSFAT00005032211.1">
    <property type="protein sequence ID" value="ENSSFAP00005031083.1"/>
    <property type="gene ID" value="ENSSFAG00005015783.1"/>
</dbReference>
<evidence type="ECO:0000256" key="9">
    <source>
        <dbReference type="SAM" id="MobiDB-lite"/>
    </source>
</evidence>
<feature type="binding site" evidence="8">
    <location>
        <position position="457"/>
    </location>
    <ligand>
        <name>Ca(2+)</name>
        <dbReference type="ChEBI" id="CHEBI:29108"/>
    </ligand>
</feature>
<dbReference type="SUPFAM" id="SSF49309">
    <property type="entry name" value="Transglutaminase, two C-terminal domains"/>
    <property type="match status" value="2"/>
</dbReference>
<evidence type="ECO:0000256" key="7">
    <source>
        <dbReference type="PIRSR" id="PIRSR000459-1"/>
    </source>
</evidence>
<evidence type="ECO:0000313" key="12">
    <source>
        <dbReference type="Proteomes" id="UP000472267"/>
    </source>
</evidence>
<gene>
    <name evidence="11" type="primary">tgm8</name>
</gene>
<dbReference type="PANTHER" id="PTHR11590:SF81">
    <property type="entry name" value="PROTEIN-GLUTAMINE GAMMA-GLUTAMYLTRANSFERASE K-LIKE ISOFORM X4"/>
    <property type="match status" value="1"/>
</dbReference>
<keyword evidence="5" id="KW-0012">Acyltransferase</keyword>
<dbReference type="InterPro" id="IPR014756">
    <property type="entry name" value="Ig_E-set"/>
</dbReference>
<evidence type="ECO:0000256" key="8">
    <source>
        <dbReference type="PIRSR" id="PIRSR000459-2"/>
    </source>
</evidence>
<feature type="domain" description="Transglutaminase-like" evidence="10">
    <location>
        <begin position="275"/>
        <end position="369"/>
    </location>
</feature>
<dbReference type="InterPro" id="IPR050779">
    <property type="entry name" value="Transglutaminase"/>
</dbReference>
<feature type="active site" evidence="7">
    <location>
        <position position="283"/>
    </location>
</feature>
<dbReference type="InterPro" id="IPR013783">
    <property type="entry name" value="Ig-like_fold"/>
</dbReference>
<dbReference type="InterPro" id="IPR036238">
    <property type="entry name" value="Transglutaminase_C_sf"/>
</dbReference>
<feature type="active site" evidence="7">
    <location>
        <position position="341"/>
    </location>
</feature>
<dbReference type="Gene3D" id="2.60.40.10">
    <property type="entry name" value="Immunoglobulins"/>
    <property type="match status" value="3"/>
</dbReference>
<feature type="region of interest" description="Disordered" evidence="9">
    <location>
        <begin position="479"/>
        <end position="502"/>
    </location>
</feature>
<dbReference type="Pfam" id="PF00868">
    <property type="entry name" value="Transglut_N"/>
    <property type="match status" value="1"/>
</dbReference>
<feature type="binding site" evidence="8">
    <location>
        <position position="462"/>
    </location>
    <ligand>
        <name>Ca(2+)</name>
        <dbReference type="ChEBI" id="CHEBI:29108"/>
    </ligand>
</feature>
<dbReference type="OMA" id="RVKDCVL"/>
<evidence type="ECO:0000256" key="2">
    <source>
        <dbReference type="ARBA" id="ARBA00022679"/>
    </source>
</evidence>
<dbReference type="GO" id="GO:0003810">
    <property type="term" value="F:protein-glutamine gamma-glutamyltransferase activity"/>
    <property type="evidence" value="ECO:0007669"/>
    <property type="project" value="UniProtKB-EC"/>
</dbReference>
<dbReference type="PIRSF" id="PIRSF000459">
    <property type="entry name" value="TGM_EBP42"/>
    <property type="match status" value="1"/>
</dbReference>
<dbReference type="Gene3D" id="3.90.260.10">
    <property type="entry name" value="Transglutaminase-like"/>
    <property type="match status" value="1"/>
</dbReference>
<evidence type="ECO:0000256" key="4">
    <source>
        <dbReference type="ARBA" id="ARBA00022837"/>
    </source>
</evidence>
<dbReference type="InterPro" id="IPR001102">
    <property type="entry name" value="Transglutaminase_N"/>
</dbReference>